<feature type="transmembrane region" description="Helical" evidence="1">
    <location>
        <begin position="431"/>
        <end position="449"/>
    </location>
</feature>
<dbReference type="Proteomes" id="UP000241074">
    <property type="component" value="Chromosome"/>
</dbReference>
<gene>
    <name evidence="2" type="ORF">C7S18_23045</name>
</gene>
<feature type="transmembrane region" description="Helical" evidence="1">
    <location>
        <begin position="180"/>
        <end position="201"/>
    </location>
</feature>
<dbReference type="EMBL" id="CP027860">
    <property type="protein sequence ID" value="AVP99876.1"/>
    <property type="molecule type" value="Genomic_DNA"/>
</dbReference>
<keyword evidence="1" id="KW-0472">Membrane</keyword>
<organism evidence="2 3">
    <name type="scientific">Ahniella affigens</name>
    <dbReference type="NCBI Taxonomy" id="2021234"/>
    <lineage>
        <taxon>Bacteria</taxon>
        <taxon>Pseudomonadati</taxon>
        <taxon>Pseudomonadota</taxon>
        <taxon>Gammaproteobacteria</taxon>
        <taxon>Lysobacterales</taxon>
        <taxon>Rhodanobacteraceae</taxon>
        <taxon>Ahniella</taxon>
    </lineage>
</organism>
<proteinExistence type="predicted"/>
<feature type="transmembrane region" description="Helical" evidence="1">
    <location>
        <begin position="343"/>
        <end position="362"/>
    </location>
</feature>
<sequence length="490" mass="54481">MSERVDAVPANPKVQPLLSIRHVRSLALGVALILVWAVSRPSQDDPSNYLGFGLIVLVAVLPSVFWAIRVKKYAVPLLPLYAICFLWTGAMPLLDAHPLVLIYPPADRLFAASVVCAHLLAAFAAWLLFWRRPVMVPKNIWVVRAGVRSGYYYGIMFVAVLYEILYRIGALNFIAELLPITRAVAGSAMLLSTLLLAFRIGKGESDSLRKFTYYGLLLVYCVVTSSSLLLVTAIIMIGVTIFGLTLSSGRIPWLLLAITMPILAVLHLGKEQMRDYQWNYIGEYIIPISDFPALYARWFAFGMERMALGEDRFNFQSARSVVERASLIQMTLRTTFMAGRDVPFLYGASYAPVPLLLVPRMIVPDKPSSHEGTTILNVHYGLQDREGTEVTTIGWGLMNESYANFGFYGVIGLGFLLGGLMAFIERLGKSLPLQSLRVLYGFFFVGIAINTEATMGVFLTTWFQGTVGLAFLVPLMERRAVSKNMEGIEF</sequence>
<dbReference type="OrthoDB" id="502427at2"/>
<evidence type="ECO:0000256" key="1">
    <source>
        <dbReference type="SAM" id="Phobius"/>
    </source>
</evidence>
<feature type="transmembrane region" description="Helical" evidence="1">
    <location>
        <begin position="109"/>
        <end position="130"/>
    </location>
</feature>
<accession>A0A2P1PYG0</accession>
<protein>
    <recommendedName>
        <fullName evidence="4">Oligosaccharide repeat unit polymerase</fullName>
    </recommendedName>
</protein>
<reference evidence="2 3" key="2">
    <citation type="submission" date="2018-03" db="EMBL/GenBank/DDBJ databases">
        <authorList>
            <person name="Keele B.F."/>
        </authorList>
    </citation>
    <scope>NUCLEOTIDE SEQUENCE [LARGE SCALE GENOMIC DNA]</scope>
    <source>
        <strain evidence="2 3">D13</strain>
    </source>
</reference>
<feature type="transmembrane region" description="Helical" evidence="1">
    <location>
        <begin position="251"/>
        <end position="269"/>
    </location>
</feature>
<feature type="transmembrane region" description="Helical" evidence="1">
    <location>
        <begin position="405"/>
        <end position="424"/>
    </location>
</feature>
<feature type="transmembrane region" description="Helical" evidence="1">
    <location>
        <begin position="213"/>
        <end position="245"/>
    </location>
</feature>
<name>A0A2P1PYG0_9GAMM</name>
<dbReference type="AlphaFoldDB" id="A0A2P1PYG0"/>
<reference evidence="2 3" key="1">
    <citation type="submission" date="2018-03" db="EMBL/GenBank/DDBJ databases">
        <title>Ahniella affigens gen. nov., sp. nov., a gammaproteobacterium isolated from sandy soil near a stream.</title>
        <authorList>
            <person name="Ko Y."/>
            <person name="Kim J.-H."/>
        </authorList>
    </citation>
    <scope>NUCLEOTIDE SEQUENCE [LARGE SCALE GENOMIC DNA]</scope>
    <source>
        <strain evidence="2 3">D13</strain>
    </source>
</reference>
<keyword evidence="3" id="KW-1185">Reference proteome</keyword>
<dbReference type="KEGG" id="xba:C7S18_23045"/>
<evidence type="ECO:0000313" key="3">
    <source>
        <dbReference type="Proteomes" id="UP000241074"/>
    </source>
</evidence>
<keyword evidence="1" id="KW-1133">Transmembrane helix</keyword>
<feature type="transmembrane region" description="Helical" evidence="1">
    <location>
        <begin position="80"/>
        <end position="103"/>
    </location>
</feature>
<keyword evidence="1" id="KW-0812">Transmembrane</keyword>
<dbReference type="RefSeq" id="WP_106893795.1">
    <property type="nucleotide sequence ID" value="NZ_CP027860.1"/>
</dbReference>
<evidence type="ECO:0008006" key="4">
    <source>
        <dbReference type="Google" id="ProtNLM"/>
    </source>
</evidence>
<feature type="transmembrane region" description="Helical" evidence="1">
    <location>
        <begin position="455"/>
        <end position="475"/>
    </location>
</feature>
<evidence type="ECO:0000313" key="2">
    <source>
        <dbReference type="EMBL" id="AVP99876.1"/>
    </source>
</evidence>
<feature type="transmembrane region" description="Helical" evidence="1">
    <location>
        <begin position="50"/>
        <end position="68"/>
    </location>
</feature>
<feature type="transmembrane region" description="Helical" evidence="1">
    <location>
        <begin position="151"/>
        <end position="174"/>
    </location>
</feature>
<feature type="transmembrane region" description="Helical" evidence="1">
    <location>
        <begin position="21"/>
        <end position="38"/>
    </location>
</feature>